<dbReference type="KEGG" id="glz:GLAREA_11441"/>
<evidence type="ECO:0000313" key="3">
    <source>
        <dbReference type="EMBL" id="EPE24860.1"/>
    </source>
</evidence>
<feature type="transmembrane region" description="Helical" evidence="2">
    <location>
        <begin position="116"/>
        <end position="133"/>
    </location>
</feature>
<dbReference type="OrthoDB" id="2332199at2759"/>
<dbReference type="InterPro" id="IPR038656">
    <property type="entry name" value="Peptidase_G1_sf"/>
</dbReference>
<dbReference type="HOGENOM" id="CLU_487481_0_0_1"/>
<keyword evidence="4" id="KW-1185">Reference proteome</keyword>
<dbReference type="Gene3D" id="2.60.120.700">
    <property type="entry name" value="Peptidase G1"/>
    <property type="match status" value="1"/>
</dbReference>
<dbReference type="PANTHER" id="PTHR37536">
    <property type="entry name" value="PUTATIVE (AFU_ORTHOLOGUE AFUA_3G02970)-RELATED"/>
    <property type="match status" value="1"/>
</dbReference>
<feature type="transmembrane region" description="Helical" evidence="2">
    <location>
        <begin position="91"/>
        <end position="110"/>
    </location>
</feature>
<protein>
    <submittedName>
        <fullName evidence="3">Concanavalin A-like lectins/glucanase</fullName>
    </submittedName>
</protein>
<feature type="transmembrane region" description="Helical" evidence="2">
    <location>
        <begin position="221"/>
        <end position="240"/>
    </location>
</feature>
<evidence type="ECO:0000256" key="1">
    <source>
        <dbReference type="PIRSR" id="PIRSR600250-50"/>
    </source>
</evidence>
<dbReference type="Pfam" id="PF01828">
    <property type="entry name" value="Peptidase_A4"/>
    <property type="match status" value="1"/>
</dbReference>
<keyword evidence="2" id="KW-1133">Transmembrane helix</keyword>
<reference evidence="3 4" key="1">
    <citation type="journal article" date="2013" name="BMC Genomics">
        <title>Genomics-driven discovery of the pneumocandin biosynthetic gene cluster in the fungus Glarea lozoyensis.</title>
        <authorList>
            <person name="Chen L."/>
            <person name="Yue Q."/>
            <person name="Zhang X."/>
            <person name="Xiang M."/>
            <person name="Wang C."/>
            <person name="Li S."/>
            <person name="Che Y."/>
            <person name="Ortiz-Lopez F.J."/>
            <person name="Bills G.F."/>
            <person name="Liu X."/>
            <person name="An Z."/>
        </authorList>
    </citation>
    <scope>NUCLEOTIDE SEQUENCE [LARGE SCALE GENOMIC DNA]</scope>
    <source>
        <strain evidence="4">ATCC 20868 / MF5171</strain>
    </source>
</reference>
<feature type="active site" description="Proton acceptor" evidence="1">
    <location>
        <position position="467"/>
    </location>
</feature>
<accession>S3CG36</accession>
<proteinExistence type="predicted"/>
<evidence type="ECO:0000313" key="4">
    <source>
        <dbReference type="Proteomes" id="UP000016922"/>
    </source>
</evidence>
<dbReference type="SUPFAM" id="SSF49899">
    <property type="entry name" value="Concanavalin A-like lectins/glucanases"/>
    <property type="match status" value="1"/>
</dbReference>
<dbReference type="Proteomes" id="UP000016922">
    <property type="component" value="Unassembled WGS sequence"/>
</dbReference>
<dbReference type="PANTHER" id="PTHR37536:SF1">
    <property type="entry name" value="ASPERGILLOPEPSIN, PUTAITVE (AFU_ORTHOLOGUE AFUA_7G01200)"/>
    <property type="match status" value="1"/>
</dbReference>
<dbReference type="GO" id="GO:0030246">
    <property type="term" value="F:carbohydrate binding"/>
    <property type="evidence" value="ECO:0007669"/>
    <property type="project" value="UniProtKB-KW"/>
</dbReference>
<sequence length="559" mass="61744">MGVSLSTARWLAPLSFGIDFAAQQYGLLSTPSMKDVHDANLSFWSPQPFFIGGFFFPQQLIQLAWLYRLYKLDPRKSDKDRKEVETIVDFVPYYAVGNLCIATWMVFWNSSNLKTSNIFVVINSLTQLYYIFARQPPMNTKSTSSVLTHIVSKTFAGIGVLDLLHNGSVAYFNHEGPSMAVKVVTGLIFGGLASGSDWIFGGCLVYDLIALTVGQRQIGQAGWSNLLGVFAVATAGIVTAKNWIRPPYVKHDVVGYEEVTSTEDIHQTMKFPLHLLLLTLTILSASTTVTSSKLPPPKHPSIKLSSQDAPQYASEEYPAAWIGHILYPPLPTDIFTWVFGSFVVPNVTAFPYGADGHNLLFAWVGLDNGPQIVQAGIYFSIHKRGNGTSVTSVGFAEWLPDFAEKDDNQEFPFEVVDQVTVLVQVESPVTATCTLGNVRTGKQWVKTIKAPDAGSWVRGAQVEWVVEEQIPPGMQVADFKMFKWSNCRAGIAGRKGYVDLENAMPRNDRVGGSIRTAVVKKGRGEFDVVFKKLGCLLILLGRLLALLDREVGAWLEFLQ</sequence>
<dbReference type="InterPro" id="IPR013320">
    <property type="entry name" value="ConA-like_dom_sf"/>
</dbReference>
<gene>
    <name evidence="3" type="ORF">GLAREA_11441</name>
</gene>
<feature type="transmembrane region" description="Helical" evidence="2">
    <location>
        <begin position="184"/>
        <end position="209"/>
    </location>
</feature>
<dbReference type="RefSeq" id="XP_008087775.1">
    <property type="nucleotide sequence ID" value="XM_008089584.1"/>
</dbReference>
<feature type="transmembrane region" description="Helical" evidence="2">
    <location>
        <begin position="145"/>
        <end position="164"/>
    </location>
</feature>
<dbReference type="EMBL" id="KE145372">
    <property type="protein sequence ID" value="EPE24860.1"/>
    <property type="molecule type" value="Genomic_DNA"/>
</dbReference>
<dbReference type="GO" id="GO:0070007">
    <property type="term" value="F:glutamic-type endopeptidase activity"/>
    <property type="evidence" value="ECO:0007669"/>
    <property type="project" value="InterPro"/>
</dbReference>
<feature type="transmembrane region" description="Helical" evidence="2">
    <location>
        <begin position="49"/>
        <end position="70"/>
    </location>
</feature>
<organism evidence="3 4">
    <name type="scientific">Glarea lozoyensis (strain ATCC 20868 / MF5171)</name>
    <dbReference type="NCBI Taxonomy" id="1116229"/>
    <lineage>
        <taxon>Eukaryota</taxon>
        <taxon>Fungi</taxon>
        <taxon>Dikarya</taxon>
        <taxon>Ascomycota</taxon>
        <taxon>Pezizomycotina</taxon>
        <taxon>Leotiomycetes</taxon>
        <taxon>Helotiales</taxon>
        <taxon>Helotiaceae</taxon>
        <taxon>Glarea</taxon>
    </lineage>
</organism>
<dbReference type="CDD" id="cd13426">
    <property type="entry name" value="Peptidase_G1"/>
    <property type="match status" value="1"/>
</dbReference>
<keyword evidence="3" id="KW-0430">Lectin</keyword>
<keyword evidence="2" id="KW-0472">Membrane</keyword>
<evidence type="ECO:0000256" key="2">
    <source>
        <dbReference type="SAM" id="Phobius"/>
    </source>
</evidence>
<dbReference type="eggNOG" id="ENOG502RVMB">
    <property type="taxonomic scope" value="Eukaryota"/>
</dbReference>
<name>S3CG36_GLAL2</name>
<keyword evidence="2" id="KW-0812">Transmembrane</keyword>
<dbReference type="InterPro" id="IPR000250">
    <property type="entry name" value="Peptidase_G1"/>
</dbReference>
<dbReference type="AlphaFoldDB" id="S3CG36"/>
<dbReference type="GO" id="GO:0006508">
    <property type="term" value="P:proteolysis"/>
    <property type="evidence" value="ECO:0007669"/>
    <property type="project" value="InterPro"/>
</dbReference>
<dbReference type="GeneID" id="19470482"/>